<proteinExistence type="predicted"/>
<accession>A0AAV7QU51</accession>
<keyword evidence="3" id="KW-1185">Reference proteome</keyword>
<dbReference type="Proteomes" id="UP001066276">
    <property type="component" value="Chromosome 6"/>
</dbReference>
<gene>
    <name evidence="2" type="ORF">NDU88_009828</name>
</gene>
<reference evidence="2" key="1">
    <citation type="journal article" date="2022" name="bioRxiv">
        <title>Sequencing and chromosome-scale assembly of the giantPleurodeles waltlgenome.</title>
        <authorList>
            <person name="Brown T."/>
            <person name="Elewa A."/>
            <person name="Iarovenko S."/>
            <person name="Subramanian E."/>
            <person name="Araus A.J."/>
            <person name="Petzold A."/>
            <person name="Susuki M."/>
            <person name="Suzuki K.-i.T."/>
            <person name="Hayashi T."/>
            <person name="Toyoda A."/>
            <person name="Oliveira C."/>
            <person name="Osipova E."/>
            <person name="Leigh N.D."/>
            <person name="Simon A."/>
            <person name="Yun M.H."/>
        </authorList>
    </citation>
    <scope>NUCLEOTIDE SEQUENCE</scope>
    <source>
        <strain evidence="2">20211129_DDA</strain>
        <tissue evidence="2">Liver</tissue>
    </source>
</reference>
<evidence type="ECO:0000313" key="2">
    <source>
        <dbReference type="EMBL" id="KAJ1143520.1"/>
    </source>
</evidence>
<organism evidence="2 3">
    <name type="scientific">Pleurodeles waltl</name>
    <name type="common">Iberian ribbed newt</name>
    <dbReference type="NCBI Taxonomy" id="8319"/>
    <lineage>
        <taxon>Eukaryota</taxon>
        <taxon>Metazoa</taxon>
        <taxon>Chordata</taxon>
        <taxon>Craniata</taxon>
        <taxon>Vertebrata</taxon>
        <taxon>Euteleostomi</taxon>
        <taxon>Amphibia</taxon>
        <taxon>Batrachia</taxon>
        <taxon>Caudata</taxon>
        <taxon>Salamandroidea</taxon>
        <taxon>Salamandridae</taxon>
        <taxon>Pleurodelinae</taxon>
        <taxon>Pleurodeles</taxon>
    </lineage>
</organism>
<dbReference type="AlphaFoldDB" id="A0AAV7QU51"/>
<evidence type="ECO:0000313" key="3">
    <source>
        <dbReference type="Proteomes" id="UP001066276"/>
    </source>
</evidence>
<protein>
    <submittedName>
        <fullName evidence="2">Uncharacterized protein</fullName>
    </submittedName>
</protein>
<sequence>MERLRRKQWRGTAGRSRRQAVTGGARGGAKELPEDSSGHRPTVRLAPPHGAASGTPLPTLPKQGGCG</sequence>
<feature type="region of interest" description="Disordered" evidence="1">
    <location>
        <begin position="1"/>
        <end position="67"/>
    </location>
</feature>
<feature type="compositionally biased region" description="Basic and acidic residues" evidence="1">
    <location>
        <begin position="28"/>
        <end position="38"/>
    </location>
</feature>
<comment type="caution">
    <text evidence="2">The sequence shown here is derived from an EMBL/GenBank/DDBJ whole genome shotgun (WGS) entry which is preliminary data.</text>
</comment>
<evidence type="ECO:0000256" key="1">
    <source>
        <dbReference type="SAM" id="MobiDB-lite"/>
    </source>
</evidence>
<name>A0AAV7QU51_PLEWA</name>
<dbReference type="EMBL" id="JANPWB010000010">
    <property type="protein sequence ID" value="KAJ1143520.1"/>
    <property type="molecule type" value="Genomic_DNA"/>
</dbReference>